<accession>A0A7C4JKE8</accession>
<gene>
    <name evidence="2" type="ORF">ENU08_01760</name>
    <name evidence="1" type="ORF">ENU41_03080</name>
</gene>
<organism evidence="2">
    <name type="scientific">Ignisphaera aggregans</name>
    <dbReference type="NCBI Taxonomy" id="334771"/>
    <lineage>
        <taxon>Archaea</taxon>
        <taxon>Thermoproteota</taxon>
        <taxon>Thermoprotei</taxon>
        <taxon>Desulfurococcales</taxon>
        <taxon>Desulfurococcaceae</taxon>
        <taxon>Ignisphaera</taxon>
    </lineage>
</organism>
<name>A0A7C4JKE8_9CREN</name>
<reference evidence="2" key="1">
    <citation type="journal article" date="2020" name="mSystems">
        <title>Genome- and Community-Level Interaction Insights into Carbon Utilization and Element Cycling Functions of Hydrothermarchaeota in Hydrothermal Sediment.</title>
        <authorList>
            <person name="Zhou Z."/>
            <person name="Liu Y."/>
            <person name="Xu W."/>
            <person name="Pan J."/>
            <person name="Luo Z.H."/>
            <person name="Li M."/>
        </authorList>
    </citation>
    <scope>NUCLEOTIDE SEQUENCE [LARGE SCALE GENOMIC DNA]</scope>
    <source>
        <strain evidence="2">SpSt-637</strain>
        <strain evidence="1">SpSt-667</strain>
    </source>
</reference>
<comment type="caution">
    <text evidence="2">The sequence shown here is derived from an EMBL/GenBank/DDBJ whole genome shotgun (WGS) entry which is preliminary data.</text>
</comment>
<dbReference type="AlphaFoldDB" id="A0A7C4JKE8"/>
<dbReference type="EMBL" id="DTBD01000012">
    <property type="protein sequence ID" value="HGQ63953.1"/>
    <property type="molecule type" value="Genomic_DNA"/>
</dbReference>
<dbReference type="EMBL" id="DTCK01000016">
    <property type="protein sequence ID" value="HGQ35644.1"/>
    <property type="molecule type" value="Genomic_DNA"/>
</dbReference>
<protein>
    <submittedName>
        <fullName evidence="2">Uncharacterized protein</fullName>
    </submittedName>
</protein>
<evidence type="ECO:0000313" key="2">
    <source>
        <dbReference type="EMBL" id="HGQ63953.1"/>
    </source>
</evidence>
<evidence type="ECO:0000313" key="1">
    <source>
        <dbReference type="EMBL" id="HGQ35644.1"/>
    </source>
</evidence>
<proteinExistence type="predicted"/>
<sequence>MGFSRKDVEILVKQTLSTASKGLTFEEIRSYLELKRVYVDGLELRKIIADMVRDNVLCKEVSPNRRKLLIKLCK</sequence>